<dbReference type="AlphaFoldDB" id="A0A9P6W145"/>
<dbReference type="Proteomes" id="UP000777482">
    <property type="component" value="Unassembled WGS sequence"/>
</dbReference>
<keyword evidence="10" id="KW-1185">Reference proteome</keyword>
<name>A0A9P6W145_RHOMI</name>
<evidence type="ECO:0000256" key="3">
    <source>
        <dbReference type="ARBA" id="ARBA00022692"/>
    </source>
</evidence>
<dbReference type="PANTHER" id="PTHR43791">
    <property type="entry name" value="PERMEASE-RELATED"/>
    <property type="match status" value="1"/>
</dbReference>
<protein>
    <recommendedName>
        <fullName evidence="11">MFS general substrate transporter</fullName>
    </recommendedName>
</protein>
<evidence type="ECO:0000256" key="7">
    <source>
        <dbReference type="SAM" id="MobiDB-lite"/>
    </source>
</evidence>
<feature type="transmembrane region" description="Helical" evidence="8">
    <location>
        <begin position="157"/>
        <end position="178"/>
    </location>
</feature>
<gene>
    <name evidence="9" type="ORF">C6P46_003804</name>
</gene>
<evidence type="ECO:0000256" key="4">
    <source>
        <dbReference type="ARBA" id="ARBA00022989"/>
    </source>
</evidence>
<dbReference type="FunFam" id="1.20.1250.20:FF:000065">
    <property type="entry name" value="Putative MFS pantothenate transporter"/>
    <property type="match status" value="1"/>
</dbReference>
<dbReference type="GO" id="GO:0005886">
    <property type="term" value="C:plasma membrane"/>
    <property type="evidence" value="ECO:0007669"/>
    <property type="project" value="TreeGrafter"/>
</dbReference>
<dbReference type="OrthoDB" id="3639251at2759"/>
<keyword evidence="2" id="KW-0813">Transport</keyword>
<dbReference type="Pfam" id="PF07690">
    <property type="entry name" value="MFS_1"/>
    <property type="match status" value="1"/>
</dbReference>
<accession>A0A9P6W145</accession>
<dbReference type="GO" id="GO:0015233">
    <property type="term" value="F:pantothenate transmembrane transporter activity"/>
    <property type="evidence" value="ECO:0007669"/>
    <property type="project" value="TreeGrafter"/>
</dbReference>
<feature type="region of interest" description="Disordered" evidence="7">
    <location>
        <begin position="456"/>
        <end position="488"/>
    </location>
</feature>
<feature type="transmembrane region" description="Helical" evidence="8">
    <location>
        <begin position="190"/>
        <end position="213"/>
    </location>
</feature>
<comment type="caution">
    <text evidence="9">The sequence shown here is derived from an EMBL/GenBank/DDBJ whole genome shotgun (WGS) entry which is preliminary data.</text>
</comment>
<feature type="transmembrane region" description="Helical" evidence="8">
    <location>
        <begin position="330"/>
        <end position="347"/>
    </location>
</feature>
<dbReference type="InterPro" id="IPR011701">
    <property type="entry name" value="MFS"/>
</dbReference>
<evidence type="ECO:0008006" key="11">
    <source>
        <dbReference type="Google" id="ProtNLM"/>
    </source>
</evidence>
<proteinExistence type="inferred from homology"/>
<reference evidence="9 10" key="1">
    <citation type="submission" date="2020-11" db="EMBL/GenBank/DDBJ databases">
        <title>Kefir isolates.</title>
        <authorList>
            <person name="Marcisauskas S."/>
            <person name="Kim Y."/>
            <person name="Blasche S."/>
        </authorList>
    </citation>
    <scope>NUCLEOTIDE SEQUENCE [LARGE SCALE GENOMIC DNA]</scope>
    <source>
        <strain evidence="9 10">KR</strain>
    </source>
</reference>
<comment type="subcellular location">
    <subcellularLocation>
        <location evidence="1">Membrane</location>
        <topology evidence="1">Multi-pass membrane protein</topology>
    </subcellularLocation>
</comment>
<evidence type="ECO:0000256" key="6">
    <source>
        <dbReference type="ARBA" id="ARBA00037968"/>
    </source>
</evidence>
<keyword evidence="5 8" id="KW-0472">Membrane</keyword>
<feature type="transmembrane region" description="Helical" evidence="8">
    <location>
        <begin position="259"/>
        <end position="283"/>
    </location>
</feature>
<dbReference type="GO" id="GO:0098717">
    <property type="term" value="P:pantothenate import across plasma membrane"/>
    <property type="evidence" value="ECO:0007669"/>
    <property type="project" value="TreeGrafter"/>
</dbReference>
<evidence type="ECO:0000313" key="9">
    <source>
        <dbReference type="EMBL" id="KAG0661702.1"/>
    </source>
</evidence>
<feature type="transmembrane region" description="Helical" evidence="8">
    <location>
        <begin position="421"/>
        <end position="442"/>
    </location>
</feature>
<keyword evidence="4 8" id="KW-1133">Transmembrane helix</keyword>
<keyword evidence="3 8" id="KW-0812">Transmembrane</keyword>
<sequence length="488" mass="54033">MAMQAVRNFVWGPPPETKAEARLLRKIDFAVLSFVCLMYWSNYLDRANLSNAYVSGMQEALGMTGDDLNKVNTCFTVGYTIAQIPQNLLLQVIPARILFPLNMVIWGGLTAVTAAAKSTAHLEVIRFFQGMAEASTFVGAHYIMGSWYREAELCKRAAIFSASAQIATLFSGIMQASIHTSMDGVHGLAGFQWLFIICGLITIPIGIYGYVCFPDTPERNRSILFSAEDRALALARVPKRADTKLDRTVFRRVLGSWRWWLFSSIWIVGGELESIGSNALMALWMKNRVKAGAASWTVSNFNYYPNGATAVSVVALLLTAMYTDWNKKRYHVNLLIAAVMVVSASLILAQSQLGHGAMFFAFYIAGVSYAGQSSNFSWANDVTRHDEQERGIILASMNCLSNAFNAWWSIVFFPADHAPTWTSGMISILVLAPIIVILSVVARRLQLRDQRLAEEDVRSAEANTSTTADADDLEHKEGDSLDLPWSND</sequence>
<organism evidence="9 10">
    <name type="scientific">Rhodotorula mucilaginosa</name>
    <name type="common">Yeast</name>
    <name type="synonym">Rhodotorula rubra</name>
    <dbReference type="NCBI Taxonomy" id="5537"/>
    <lineage>
        <taxon>Eukaryota</taxon>
        <taxon>Fungi</taxon>
        <taxon>Dikarya</taxon>
        <taxon>Basidiomycota</taxon>
        <taxon>Pucciniomycotina</taxon>
        <taxon>Microbotryomycetes</taxon>
        <taxon>Sporidiobolales</taxon>
        <taxon>Sporidiobolaceae</taxon>
        <taxon>Rhodotorula</taxon>
    </lineage>
</organism>
<evidence type="ECO:0000256" key="8">
    <source>
        <dbReference type="SAM" id="Phobius"/>
    </source>
</evidence>
<feature type="transmembrane region" description="Helical" evidence="8">
    <location>
        <begin position="303"/>
        <end position="323"/>
    </location>
</feature>
<dbReference type="EMBL" id="PUHQ01000032">
    <property type="protein sequence ID" value="KAG0661702.1"/>
    <property type="molecule type" value="Genomic_DNA"/>
</dbReference>
<evidence type="ECO:0000256" key="1">
    <source>
        <dbReference type="ARBA" id="ARBA00004141"/>
    </source>
</evidence>
<dbReference type="SUPFAM" id="SSF103473">
    <property type="entry name" value="MFS general substrate transporter"/>
    <property type="match status" value="1"/>
</dbReference>
<feature type="transmembrane region" description="Helical" evidence="8">
    <location>
        <begin position="353"/>
        <end position="371"/>
    </location>
</feature>
<evidence type="ECO:0000256" key="5">
    <source>
        <dbReference type="ARBA" id="ARBA00023136"/>
    </source>
</evidence>
<evidence type="ECO:0000256" key="2">
    <source>
        <dbReference type="ARBA" id="ARBA00022448"/>
    </source>
</evidence>
<dbReference type="Gene3D" id="1.20.1250.20">
    <property type="entry name" value="MFS general substrate transporter like domains"/>
    <property type="match status" value="1"/>
</dbReference>
<dbReference type="PANTHER" id="PTHR43791:SF4">
    <property type="entry name" value="PANTOTHENATE TRANSPORTER FEN2"/>
    <property type="match status" value="1"/>
</dbReference>
<feature type="transmembrane region" description="Helical" evidence="8">
    <location>
        <begin position="392"/>
        <end position="415"/>
    </location>
</feature>
<dbReference type="InterPro" id="IPR036259">
    <property type="entry name" value="MFS_trans_sf"/>
</dbReference>
<evidence type="ECO:0000313" key="10">
    <source>
        <dbReference type="Proteomes" id="UP000777482"/>
    </source>
</evidence>
<comment type="similarity">
    <text evidence="6">Belongs to the major facilitator superfamily. Allantoate permease family.</text>
</comment>